<comment type="caution">
    <text evidence="1">The sequence shown here is derived from an EMBL/GenBank/DDBJ whole genome shotgun (WGS) entry which is preliminary data.</text>
</comment>
<organism evidence="1 2">
    <name type="scientific">Mytilus edulis</name>
    <name type="common">Blue mussel</name>
    <dbReference type="NCBI Taxonomy" id="6550"/>
    <lineage>
        <taxon>Eukaryota</taxon>
        <taxon>Metazoa</taxon>
        <taxon>Spiralia</taxon>
        <taxon>Lophotrochozoa</taxon>
        <taxon>Mollusca</taxon>
        <taxon>Bivalvia</taxon>
        <taxon>Autobranchia</taxon>
        <taxon>Pteriomorphia</taxon>
        <taxon>Mytilida</taxon>
        <taxon>Mytiloidea</taxon>
        <taxon>Mytilidae</taxon>
        <taxon>Mytilinae</taxon>
        <taxon>Mytilus</taxon>
    </lineage>
</organism>
<evidence type="ECO:0000313" key="1">
    <source>
        <dbReference type="EMBL" id="CAG2238284.1"/>
    </source>
</evidence>
<protein>
    <submittedName>
        <fullName evidence="1">Uncharacterized protein</fullName>
    </submittedName>
</protein>
<dbReference type="Proteomes" id="UP000683360">
    <property type="component" value="Unassembled WGS sequence"/>
</dbReference>
<sequence length="205" mass="23073">MAISPDDLNIYSEIAKTVLGQIDLLQNEVQMIMSEMVARASIDTKQSAEVVVSLTVPDTTADAIQFEKLKCVTYISSKEIVKEWNKRGHIHVSQSSIPRHTPDLNSGFVLEGYSEKESEDEAKTKRVVQLFMITRQKPKLNLLVKSNTSLMGNKIADDNVTNTKFDGEVKEKVEIIGEIIGMSYQDDLMYVVIEKEEGRGNKSFR</sequence>
<evidence type="ECO:0000313" key="2">
    <source>
        <dbReference type="Proteomes" id="UP000683360"/>
    </source>
</evidence>
<gene>
    <name evidence="1" type="ORF">MEDL_50683</name>
</gene>
<name>A0A8S3TXG0_MYTED</name>
<dbReference type="AlphaFoldDB" id="A0A8S3TXG0"/>
<reference evidence="1" key="1">
    <citation type="submission" date="2021-03" db="EMBL/GenBank/DDBJ databases">
        <authorList>
            <person name="Bekaert M."/>
        </authorList>
    </citation>
    <scope>NUCLEOTIDE SEQUENCE</scope>
</reference>
<accession>A0A8S3TXG0</accession>
<keyword evidence="2" id="KW-1185">Reference proteome</keyword>
<dbReference type="EMBL" id="CAJPWZ010002419">
    <property type="protein sequence ID" value="CAG2238284.1"/>
    <property type="molecule type" value="Genomic_DNA"/>
</dbReference>
<proteinExistence type="predicted"/>